<evidence type="ECO:0000259" key="4">
    <source>
        <dbReference type="PROSITE" id="PS50830"/>
    </source>
</evidence>
<evidence type="ECO:0000256" key="3">
    <source>
        <dbReference type="ARBA" id="ARBA00022801"/>
    </source>
</evidence>
<keyword evidence="2" id="KW-0255">Endonuclease</keyword>
<dbReference type="Pfam" id="PF00565">
    <property type="entry name" value="SNase"/>
    <property type="match status" value="1"/>
</dbReference>
<dbReference type="GO" id="GO:0004519">
    <property type="term" value="F:endonuclease activity"/>
    <property type="evidence" value="ECO:0007669"/>
    <property type="project" value="UniProtKB-KW"/>
</dbReference>
<dbReference type="PANTHER" id="PTHR12302">
    <property type="entry name" value="EBNA2 BINDING PROTEIN P100"/>
    <property type="match status" value="1"/>
</dbReference>
<dbReference type="PANTHER" id="PTHR12302:SF3">
    <property type="entry name" value="SERINE_THREONINE-PROTEIN KINASE 31"/>
    <property type="match status" value="1"/>
</dbReference>
<keyword evidence="3" id="KW-0378">Hydrolase</keyword>
<evidence type="ECO:0000256" key="2">
    <source>
        <dbReference type="ARBA" id="ARBA00022759"/>
    </source>
</evidence>
<comment type="caution">
    <text evidence="5">The sequence shown here is derived from an EMBL/GenBank/DDBJ whole genome shotgun (WGS) entry which is preliminary data.</text>
</comment>
<evidence type="ECO:0000256" key="1">
    <source>
        <dbReference type="ARBA" id="ARBA00022722"/>
    </source>
</evidence>
<feature type="domain" description="TNase-like" evidence="4">
    <location>
        <begin position="19"/>
        <end position="152"/>
    </location>
</feature>
<sequence>MALSLMSMPLASACEGLRDGLKGTVREIVDGDTVLLDTGLVVRLIGIQAPKLALGREGFFDWPKAGEARAALAAIALDKPVLLRFGGEQVDRYGRSLAQLYVTGATEVWVQRTMLEAGMARVYSFPDNRACLPELLAAENKARTAKLGIWTDPYYRVRRADRPADLLPLAGHYELIEGRVLKAERAGGALFLNFGRYFKEDFTAVIDARALRLFADEKLDPLNLAGALVRLRGWIDTRDGPRVEIGHPEQIEVLAVP</sequence>
<accession>A0A933NZU7</accession>
<organism evidence="5 6">
    <name type="scientific">Devosia nanyangense</name>
    <dbReference type="NCBI Taxonomy" id="1228055"/>
    <lineage>
        <taxon>Bacteria</taxon>
        <taxon>Pseudomonadati</taxon>
        <taxon>Pseudomonadota</taxon>
        <taxon>Alphaproteobacteria</taxon>
        <taxon>Hyphomicrobiales</taxon>
        <taxon>Devosiaceae</taxon>
        <taxon>Devosia</taxon>
    </lineage>
</organism>
<dbReference type="SMART" id="SM00318">
    <property type="entry name" value="SNc"/>
    <property type="match status" value="1"/>
</dbReference>
<proteinExistence type="predicted"/>
<protein>
    <submittedName>
        <fullName evidence="5">Thermonuclease family protein</fullName>
    </submittedName>
</protein>
<dbReference type="InterPro" id="IPR035437">
    <property type="entry name" value="SNase_OB-fold_sf"/>
</dbReference>
<dbReference type="GO" id="GO:0016787">
    <property type="term" value="F:hydrolase activity"/>
    <property type="evidence" value="ECO:0007669"/>
    <property type="project" value="UniProtKB-KW"/>
</dbReference>
<reference evidence="5" key="1">
    <citation type="submission" date="2020-07" db="EMBL/GenBank/DDBJ databases">
        <title>Huge and variable diversity of episymbiotic CPR bacteria and DPANN archaea in groundwater ecosystems.</title>
        <authorList>
            <person name="He C.Y."/>
            <person name="Keren R."/>
            <person name="Whittaker M."/>
            <person name="Farag I.F."/>
            <person name="Doudna J."/>
            <person name="Cate J.H.D."/>
            <person name="Banfield J.F."/>
        </authorList>
    </citation>
    <scope>NUCLEOTIDE SEQUENCE</scope>
    <source>
        <strain evidence="5">NC_groundwater_1586_Pr3_B-0.1um_66_15</strain>
    </source>
</reference>
<dbReference type="Proteomes" id="UP000782610">
    <property type="component" value="Unassembled WGS sequence"/>
</dbReference>
<dbReference type="EMBL" id="JACRAF010000061">
    <property type="protein sequence ID" value="MBI4923720.1"/>
    <property type="molecule type" value="Genomic_DNA"/>
</dbReference>
<dbReference type="PROSITE" id="PS50830">
    <property type="entry name" value="TNASE_3"/>
    <property type="match status" value="1"/>
</dbReference>
<evidence type="ECO:0000313" key="6">
    <source>
        <dbReference type="Proteomes" id="UP000782610"/>
    </source>
</evidence>
<dbReference type="InterPro" id="IPR016071">
    <property type="entry name" value="Staphylococal_nuclease_OB-fold"/>
</dbReference>
<dbReference type="Gene3D" id="2.40.50.90">
    <property type="match status" value="1"/>
</dbReference>
<gene>
    <name evidence="5" type="ORF">HY834_18425</name>
</gene>
<keyword evidence="1" id="KW-0540">Nuclease</keyword>
<name>A0A933NZU7_9HYPH</name>
<dbReference type="SUPFAM" id="SSF50199">
    <property type="entry name" value="Staphylococcal nuclease"/>
    <property type="match status" value="1"/>
</dbReference>
<evidence type="ECO:0000313" key="5">
    <source>
        <dbReference type="EMBL" id="MBI4923720.1"/>
    </source>
</evidence>
<dbReference type="AlphaFoldDB" id="A0A933NZU7"/>